<dbReference type="AlphaFoldDB" id="A0A5N5CXA2"/>
<dbReference type="Gene3D" id="3.30.565.10">
    <property type="entry name" value="Histidine kinase-like ATPase, C-terminal domain"/>
    <property type="match status" value="1"/>
</dbReference>
<organism evidence="2 3">
    <name type="scientific">Lasiodiplodia theobromae</name>
    <dbReference type="NCBI Taxonomy" id="45133"/>
    <lineage>
        <taxon>Eukaryota</taxon>
        <taxon>Fungi</taxon>
        <taxon>Dikarya</taxon>
        <taxon>Ascomycota</taxon>
        <taxon>Pezizomycotina</taxon>
        <taxon>Dothideomycetes</taxon>
        <taxon>Dothideomycetes incertae sedis</taxon>
        <taxon>Botryosphaeriales</taxon>
        <taxon>Botryosphaeriaceae</taxon>
        <taxon>Lasiodiplodia</taxon>
    </lineage>
</organism>
<dbReference type="Pfam" id="PF25794">
    <property type="entry name" value="SACS"/>
    <property type="match status" value="1"/>
</dbReference>
<evidence type="ECO:0000313" key="2">
    <source>
        <dbReference type="EMBL" id="KAB2569988.1"/>
    </source>
</evidence>
<dbReference type="SUPFAM" id="SSF55874">
    <property type="entry name" value="ATPase domain of HSP90 chaperone/DNA topoisomerase II/histidine kinase"/>
    <property type="match status" value="1"/>
</dbReference>
<gene>
    <name evidence="2" type="ORF">DBV05_g11336</name>
</gene>
<dbReference type="InterPro" id="IPR036890">
    <property type="entry name" value="HATPase_C_sf"/>
</dbReference>
<dbReference type="InterPro" id="IPR058210">
    <property type="entry name" value="SACS/Nov_dom"/>
</dbReference>
<protein>
    <recommendedName>
        <fullName evidence="1">Sacsin/Nov domain-containing protein</fullName>
    </recommendedName>
</protein>
<name>A0A5N5CXA2_9PEZI</name>
<dbReference type="PANTHER" id="PTHR32387:SF0">
    <property type="entry name" value="PROTEIN NO VEIN"/>
    <property type="match status" value="1"/>
</dbReference>
<reference evidence="2 3" key="1">
    <citation type="journal article" date="2019" name="Sci. Rep.">
        <title>A multi-omics analysis of the grapevine pathogen Lasiodiplodia theobromae reveals that temperature affects the expression of virulence- and pathogenicity-related genes.</title>
        <authorList>
            <person name="Felix C."/>
            <person name="Meneses R."/>
            <person name="Goncalves M.F.M."/>
            <person name="Tilleman L."/>
            <person name="Duarte A.S."/>
            <person name="Jorrin-Novo J.V."/>
            <person name="Van de Peer Y."/>
            <person name="Deforce D."/>
            <person name="Van Nieuwerburgh F."/>
            <person name="Esteves A.C."/>
            <person name="Alves A."/>
        </authorList>
    </citation>
    <scope>NUCLEOTIDE SEQUENCE [LARGE SCALE GENOMIC DNA]</scope>
    <source>
        <strain evidence="2 3">LA-SOL3</strain>
    </source>
</reference>
<dbReference type="PANTHER" id="PTHR32387">
    <property type="entry name" value="WU:FJ29H11"/>
    <property type="match status" value="1"/>
</dbReference>
<proteinExistence type="predicted"/>
<feature type="domain" description="Sacsin/Nov" evidence="1">
    <location>
        <begin position="53"/>
        <end position="151"/>
    </location>
</feature>
<accession>A0A5N5CXA2</accession>
<dbReference type="OrthoDB" id="1262810at2759"/>
<dbReference type="NCBIfam" id="NF047352">
    <property type="entry name" value="P_loop_sacsin"/>
    <property type="match status" value="1"/>
</dbReference>
<dbReference type="EMBL" id="VCHE01000157">
    <property type="protein sequence ID" value="KAB2569988.1"/>
    <property type="molecule type" value="Genomic_DNA"/>
</dbReference>
<dbReference type="InterPro" id="IPR052957">
    <property type="entry name" value="Auxin_embryo_med"/>
</dbReference>
<keyword evidence="3" id="KW-1185">Reference proteome</keyword>
<evidence type="ECO:0000259" key="1">
    <source>
        <dbReference type="Pfam" id="PF25794"/>
    </source>
</evidence>
<dbReference type="Proteomes" id="UP000325902">
    <property type="component" value="Unassembled WGS sequence"/>
</dbReference>
<evidence type="ECO:0000313" key="3">
    <source>
        <dbReference type="Proteomes" id="UP000325902"/>
    </source>
</evidence>
<sequence length="294" mass="33747">MAEDSLEERRQKGRDVIARIRRQVGALPAERVEALRIADPETLESLQSVRRMLSQSMKGVITDLYSTDTRFIYELIQNAEDNSYDRITSQGQRPFLKFSLYPDRLVMDTNEDGFSEKDVEAICDANGSTKTQHQGYIGEKGIGFKSVFRVAKKVHIQSEPYSFSFAYSRDSPDDNDGLGMITPIQEEYYQLPPNVQTRFTFTLIAQSDFSKRVDDLNDIPDSLLLFLIKLRKLRLEIHHPSGNVSEVVYSYRRDNNRNLDVIVREELSNGKLESQQERTGDSSKGLLKHFGTQY</sequence>
<comment type="caution">
    <text evidence="2">The sequence shown here is derived from an EMBL/GenBank/DDBJ whole genome shotgun (WGS) entry which is preliminary data.</text>
</comment>